<evidence type="ECO:0000256" key="6">
    <source>
        <dbReference type="ARBA" id="ARBA00022630"/>
    </source>
</evidence>
<gene>
    <name evidence="12" type="ORF">DASB73_042250</name>
</gene>
<dbReference type="SUPFAM" id="SSF56176">
    <property type="entry name" value="FAD-binding/transporter-associated domain-like"/>
    <property type="match status" value="1"/>
</dbReference>
<dbReference type="EMBL" id="BTGC01000008">
    <property type="protein sequence ID" value="GMM53262.1"/>
    <property type="molecule type" value="Genomic_DNA"/>
</dbReference>
<dbReference type="InterPro" id="IPR006094">
    <property type="entry name" value="Oxid_FAD_bind_N"/>
</dbReference>
<evidence type="ECO:0000256" key="8">
    <source>
        <dbReference type="ARBA" id="ARBA00023002"/>
    </source>
</evidence>
<dbReference type="PIRSF" id="PIRSF000136">
    <property type="entry name" value="LGO_GLO"/>
    <property type="match status" value="1"/>
</dbReference>
<keyword evidence="13" id="KW-1185">Reference proteome</keyword>
<dbReference type="InterPro" id="IPR010031">
    <property type="entry name" value="FAD_lactone_oxidase-like"/>
</dbReference>
<keyword evidence="10" id="KW-0496">Mitochondrion</keyword>
<evidence type="ECO:0000256" key="2">
    <source>
        <dbReference type="ARBA" id="ARBA00005083"/>
    </source>
</evidence>
<dbReference type="InterPro" id="IPR030654">
    <property type="entry name" value="Sugar_lactone_oxidase"/>
</dbReference>
<keyword evidence="7 10" id="KW-0274">FAD</keyword>
<comment type="cofactor">
    <cofactor evidence="1 10">
        <name>FAD</name>
        <dbReference type="ChEBI" id="CHEBI:57692"/>
    </cofactor>
</comment>
<dbReference type="Pfam" id="PF04030">
    <property type="entry name" value="ALO"/>
    <property type="match status" value="1"/>
</dbReference>
<dbReference type="AlphaFoldDB" id="A0AAV5RQ62"/>
<evidence type="ECO:0000259" key="11">
    <source>
        <dbReference type="PROSITE" id="PS51387"/>
    </source>
</evidence>
<evidence type="ECO:0000256" key="4">
    <source>
        <dbReference type="ARBA" id="ARBA00013136"/>
    </source>
</evidence>
<dbReference type="GO" id="GO:0003885">
    <property type="term" value="F:D-arabinono-1,4-lactone oxidase activity"/>
    <property type="evidence" value="ECO:0007669"/>
    <property type="project" value="UniProtKB-UniRule"/>
</dbReference>
<organism evidence="12 13">
    <name type="scientific">Starmerella bacillaris</name>
    <name type="common">Yeast</name>
    <name type="synonym">Candida zemplinina</name>
    <dbReference type="NCBI Taxonomy" id="1247836"/>
    <lineage>
        <taxon>Eukaryota</taxon>
        <taxon>Fungi</taxon>
        <taxon>Dikarya</taxon>
        <taxon>Ascomycota</taxon>
        <taxon>Saccharomycotina</taxon>
        <taxon>Dipodascomycetes</taxon>
        <taxon>Dipodascales</taxon>
        <taxon>Trichomonascaceae</taxon>
        <taxon>Starmerella</taxon>
    </lineage>
</organism>
<keyword evidence="6 10" id="KW-0285">Flavoprotein</keyword>
<feature type="domain" description="FAD-binding PCMH-type" evidence="11">
    <location>
        <begin position="17"/>
        <end position="189"/>
    </location>
</feature>
<evidence type="ECO:0000256" key="1">
    <source>
        <dbReference type="ARBA" id="ARBA00001974"/>
    </source>
</evidence>
<evidence type="ECO:0000313" key="13">
    <source>
        <dbReference type="Proteomes" id="UP001362899"/>
    </source>
</evidence>
<evidence type="ECO:0000313" key="12">
    <source>
        <dbReference type="EMBL" id="GMM53262.1"/>
    </source>
</evidence>
<comment type="subcellular location">
    <subcellularLocation>
        <location evidence="10">Mitochondrion membrane</location>
    </subcellularLocation>
</comment>
<comment type="pathway">
    <text evidence="2 10">Cofactor biosynthesis; D-erythroascorbate biosynthesis; dehydro-D-arabinono-1,4-lactone from D-arabinose: step 2/2.</text>
</comment>
<dbReference type="Pfam" id="PF01565">
    <property type="entry name" value="FAD_binding_4"/>
    <property type="match status" value="1"/>
</dbReference>
<dbReference type="NCBIfam" id="TIGR01678">
    <property type="entry name" value="FAD_lactone_ox"/>
    <property type="match status" value="1"/>
</dbReference>
<dbReference type="EC" id="1.1.3.37" evidence="4 10"/>
<protein>
    <recommendedName>
        <fullName evidence="5 10">D-arabinono-1,4-lactone oxidase</fullName>
        <shortName evidence="10">ALO</shortName>
        <ecNumber evidence="4 10">1.1.3.37</ecNumber>
    </recommendedName>
    <alternativeName>
        <fullName evidence="9 10">L-galactono-gamma-lactone oxidase</fullName>
    </alternativeName>
</protein>
<dbReference type="InterPro" id="IPR016169">
    <property type="entry name" value="FAD-bd_PCMH_sub2"/>
</dbReference>
<evidence type="ECO:0000256" key="5">
    <source>
        <dbReference type="ARBA" id="ARBA00016426"/>
    </source>
</evidence>
<proteinExistence type="inferred from homology"/>
<dbReference type="Gene3D" id="3.30.43.10">
    <property type="entry name" value="Uridine Diphospho-n-acetylenolpyruvylglucosamine Reductase, domain 2"/>
    <property type="match status" value="1"/>
</dbReference>
<accession>A0AAV5RQ62</accession>
<dbReference type="PROSITE" id="PS51387">
    <property type="entry name" value="FAD_PCMH"/>
    <property type="match status" value="1"/>
</dbReference>
<sequence>MHSGITNHIHETWSGTHTSNPELYFQPASVEEVQEIINKAREENTNVVVCGARHSPSKITMTSGYLVNLDKLNKLISIEEHDGYTDVHVEAGIRLKDATELLATKNLALQNLGSISEQSIAGVISTGTHGASYTHGLISEQIVSLDIVLESGRVITVSDNENKELFSAVLLGLGAFGIIVRAKLRCIPAYNVKSRGYVLKFDDLLQNDIWSTVFLQSEYHRIWWYPYSDKVYVWQGDKTKEPAMSRNTKKTLYHTKVGRFIYELLLWCTIKLLPCLTPLVEKWSFAEQFDENKIVRKVGRHDTQINMDCMFKQVVNEWSLPATQGPEMLKELRTEILQKNWYVHAPIEIRISNTTLPNHNSKQKPDGYPGPIYGNITRPLLDPSPLLDYKIPGEISIDQLTMNINATMFRAFGCDPNVKEWFATLEALSIKHGGKPHWAKNFEMNVWTHPCNREKLHEWKKLHEEWAPNCLFGSLEWLESKYLI</sequence>
<keyword evidence="8 10" id="KW-0560">Oxidoreductase</keyword>
<dbReference type="GO" id="GO:0031966">
    <property type="term" value="C:mitochondrial membrane"/>
    <property type="evidence" value="ECO:0007669"/>
    <property type="project" value="UniProtKB-SubCell"/>
</dbReference>
<dbReference type="Proteomes" id="UP001362899">
    <property type="component" value="Unassembled WGS sequence"/>
</dbReference>
<comment type="catalytic activity">
    <reaction evidence="10">
        <text>D-arabinono-1,4-lactone + O2 = dehydro-D-arabinono-1,4-lactone + H2O2 + H(+)</text>
        <dbReference type="Rhea" id="RHEA:23756"/>
        <dbReference type="ChEBI" id="CHEBI:15378"/>
        <dbReference type="ChEBI" id="CHEBI:15379"/>
        <dbReference type="ChEBI" id="CHEBI:16240"/>
        <dbReference type="ChEBI" id="CHEBI:16292"/>
        <dbReference type="ChEBI" id="CHEBI:58277"/>
        <dbReference type="EC" id="1.1.3.37"/>
    </reaction>
</comment>
<dbReference type="InterPro" id="IPR016166">
    <property type="entry name" value="FAD-bd_PCMH"/>
</dbReference>
<evidence type="ECO:0000256" key="7">
    <source>
        <dbReference type="ARBA" id="ARBA00022827"/>
    </source>
</evidence>
<dbReference type="GO" id="GO:0071949">
    <property type="term" value="F:FAD binding"/>
    <property type="evidence" value="ECO:0007669"/>
    <property type="project" value="UniProtKB-UniRule"/>
</dbReference>
<dbReference type="Gene3D" id="3.30.465.10">
    <property type="match status" value="1"/>
</dbReference>
<name>A0AAV5RQ62_STABA</name>
<dbReference type="InterPro" id="IPR016167">
    <property type="entry name" value="FAD-bd_PCMH_sub1"/>
</dbReference>
<comment type="caution">
    <text evidence="12">The sequence shown here is derived from an EMBL/GenBank/DDBJ whole genome shotgun (WGS) entry which is preliminary data.</text>
</comment>
<evidence type="ECO:0000256" key="3">
    <source>
        <dbReference type="ARBA" id="ARBA00005466"/>
    </source>
</evidence>
<evidence type="ECO:0000256" key="10">
    <source>
        <dbReference type="RuleBase" id="RU367158"/>
    </source>
</evidence>
<dbReference type="PANTHER" id="PTHR43762:SF1">
    <property type="entry name" value="D-ARABINONO-1,4-LACTONE OXIDASE"/>
    <property type="match status" value="1"/>
</dbReference>
<comment type="similarity">
    <text evidence="3 10">Belongs to the oxygen-dependent FAD-linked oxidoreductase family.</text>
</comment>
<dbReference type="PANTHER" id="PTHR43762">
    <property type="entry name" value="L-GULONOLACTONE OXIDASE"/>
    <property type="match status" value="1"/>
</dbReference>
<dbReference type="InterPro" id="IPR036318">
    <property type="entry name" value="FAD-bd_PCMH-like_sf"/>
</dbReference>
<reference evidence="12 13" key="1">
    <citation type="journal article" date="2023" name="Elife">
        <title>Identification of key yeast species and microbe-microbe interactions impacting larval growth of Drosophila in the wild.</title>
        <authorList>
            <person name="Mure A."/>
            <person name="Sugiura Y."/>
            <person name="Maeda R."/>
            <person name="Honda K."/>
            <person name="Sakurai N."/>
            <person name="Takahashi Y."/>
            <person name="Watada M."/>
            <person name="Katoh T."/>
            <person name="Gotoh A."/>
            <person name="Gotoh Y."/>
            <person name="Taniguchi I."/>
            <person name="Nakamura K."/>
            <person name="Hayashi T."/>
            <person name="Katayama T."/>
            <person name="Uemura T."/>
            <person name="Hattori Y."/>
        </authorList>
    </citation>
    <scope>NUCLEOTIDE SEQUENCE [LARGE SCALE GENOMIC DNA]</scope>
    <source>
        <strain evidence="12 13">SB-73</strain>
    </source>
</reference>
<evidence type="ECO:0000256" key="9">
    <source>
        <dbReference type="ARBA" id="ARBA00033418"/>
    </source>
</evidence>
<dbReference type="InterPro" id="IPR007173">
    <property type="entry name" value="ALO_C"/>
</dbReference>